<evidence type="ECO:0000259" key="15">
    <source>
        <dbReference type="PROSITE" id="PS51498"/>
    </source>
</evidence>
<dbReference type="PANTHER" id="PTHR31612:SF2">
    <property type="entry name" value="MULTIVESICULAR BODY SUBUNIT 12A"/>
    <property type="match status" value="1"/>
</dbReference>
<keyword evidence="6" id="KW-0963">Cytoplasm</keyword>
<evidence type="ECO:0000256" key="7">
    <source>
        <dbReference type="ARBA" id="ARBA00022753"/>
    </source>
</evidence>
<dbReference type="Proteomes" id="UP000837857">
    <property type="component" value="Chromosome 5"/>
</dbReference>
<evidence type="ECO:0000256" key="5">
    <source>
        <dbReference type="ARBA" id="ARBA00022448"/>
    </source>
</evidence>
<evidence type="ECO:0000313" key="17">
    <source>
        <dbReference type="Proteomes" id="UP000837857"/>
    </source>
</evidence>
<evidence type="ECO:0000256" key="8">
    <source>
        <dbReference type="ARBA" id="ARBA00022927"/>
    </source>
</evidence>
<keyword evidence="17" id="KW-1185">Reference proteome</keyword>
<dbReference type="PROSITE" id="PS51498">
    <property type="entry name" value="MABP"/>
    <property type="match status" value="1"/>
</dbReference>
<dbReference type="Gene3D" id="2.100.10.50">
    <property type="match status" value="1"/>
</dbReference>
<organism evidence="16 17">
    <name type="scientific">Iphiclides podalirius</name>
    <name type="common">scarce swallowtail</name>
    <dbReference type="NCBI Taxonomy" id="110791"/>
    <lineage>
        <taxon>Eukaryota</taxon>
        <taxon>Metazoa</taxon>
        <taxon>Ecdysozoa</taxon>
        <taxon>Arthropoda</taxon>
        <taxon>Hexapoda</taxon>
        <taxon>Insecta</taxon>
        <taxon>Pterygota</taxon>
        <taxon>Neoptera</taxon>
        <taxon>Endopterygota</taxon>
        <taxon>Lepidoptera</taxon>
        <taxon>Glossata</taxon>
        <taxon>Ditrysia</taxon>
        <taxon>Papilionoidea</taxon>
        <taxon>Papilionidae</taxon>
        <taxon>Papilioninae</taxon>
        <taxon>Iphiclides</taxon>
    </lineage>
</organism>
<name>A0ABN8IXH5_9NEOP</name>
<dbReference type="PROSITE" id="PS51497">
    <property type="entry name" value="UMA"/>
    <property type="match status" value="1"/>
</dbReference>
<evidence type="ECO:0000313" key="16">
    <source>
        <dbReference type="EMBL" id="CAH2068203.1"/>
    </source>
</evidence>
<dbReference type="EMBL" id="OW152817">
    <property type="protein sequence ID" value="CAH2068203.1"/>
    <property type="molecule type" value="Genomic_DNA"/>
</dbReference>
<keyword evidence="5" id="KW-0813">Transport</keyword>
<feature type="region of interest" description="Disordered" evidence="13">
    <location>
        <begin position="175"/>
        <end position="265"/>
    </location>
</feature>
<keyword evidence="10" id="KW-0472">Membrane</keyword>
<evidence type="ECO:0000256" key="10">
    <source>
        <dbReference type="ARBA" id="ARBA00023136"/>
    </source>
</evidence>
<dbReference type="InterPro" id="IPR040335">
    <property type="entry name" value="MVB12A"/>
</dbReference>
<sequence length="323" mass="34528">MSKVLSALGGALPDERPLLSLQIVESVAKCPAGYWPVSRTYDEDADAGLLRQNGLFGKKPSHYICLSKSEGVPGYVMDGVTVVGEREAAPAGYSVAGRAGKRRLCTRVSRTAAAKPALPVTDVIVCSKMRQAPRGFLLAGEINGKMVCYKVSGGSEDASPTGGPNDYENVVTNITPEANRRLRPAPERPPKLSPLISELSGLGIKSPGAPRDEPKAAVDHEYEALSPSYNVKPGRAAPAQPPARAKSPPLSPGRRRGPAPPPKPCNYQTLGGYNGMEGVPFVLNPKLRGLPSDALTQLPVVKKRSRFDLDRDYTYSFALERQT</sequence>
<protein>
    <recommendedName>
        <fullName evidence="4">Multivesicular body subunit 12A</fullName>
    </recommendedName>
    <alternativeName>
        <fullName evidence="12">ESCRT-I complex subunit MVB12A</fullName>
    </alternativeName>
    <alternativeName>
        <fullName evidence="11">Protein FAM125A</fullName>
    </alternativeName>
</protein>
<feature type="compositionally biased region" description="Low complexity" evidence="13">
    <location>
        <begin position="236"/>
        <end position="248"/>
    </location>
</feature>
<evidence type="ECO:0000259" key="14">
    <source>
        <dbReference type="PROSITE" id="PS51497"/>
    </source>
</evidence>
<feature type="domain" description="UMA" evidence="14">
    <location>
        <begin position="276"/>
        <end position="323"/>
    </location>
</feature>
<evidence type="ECO:0000256" key="9">
    <source>
        <dbReference type="ARBA" id="ARBA00023036"/>
    </source>
</evidence>
<gene>
    <name evidence="16" type="ORF">IPOD504_LOCUS14125</name>
</gene>
<feature type="compositionally biased region" description="Basic and acidic residues" evidence="13">
    <location>
        <begin position="210"/>
        <end position="223"/>
    </location>
</feature>
<evidence type="ECO:0000256" key="3">
    <source>
        <dbReference type="ARBA" id="ARBA00010432"/>
    </source>
</evidence>
<feature type="non-terminal residue" evidence="16">
    <location>
        <position position="323"/>
    </location>
</feature>
<feature type="domain" description="MABP" evidence="15">
    <location>
        <begin position="15"/>
        <end position="153"/>
    </location>
</feature>
<evidence type="ECO:0000256" key="11">
    <source>
        <dbReference type="ARBA" id="ARBA00033002"/>
    </source>
</evidence>
<dbReference type="Pfam" id="PF10240">
    <property type="entry name" value="DUF2464"/>
    <property type="match status" value="1"/>
</dbReference>
<keyword evidence="9" id="KW-0729">SH3-binding</keyword>
<evidence type="ECO:0000256" key="13">
    <source>
        <dbReference type="SAM" id="MobiDB-lite"/>
    </source>
</evidence>
<dbReference type="InterPro" id="IPR023340">
    <property type="entry name" value="UMA"/>
</dbReference>
<keyword evidence="7" id="KW-0967">Endosome</keyword>
<feature type="compositionally biased region" description="Basic and acidic residues" evidence="13">
    <location>
        <begin position="178"/>
        <end position="190"/>
    </location>
</feature>
<accession>A0ABN8IXH5</accession>
<dbReference type="PANTHER" id="PTHR31612">
    <property type="entry name" value="MULTIVESICULAR BODY SUBUNIT 12A"/>
    <property type="match status" value="1"/>
</dbReference>
<proteinExistence type="inferred from homology"/>
<keyword evidence="8" id="KW-0653">Protein transport</keyword>
<evidence type="ECO:0000256" key="12">
    <source>
        <dbReference type="ARBA" id="ARBA00033024"/>
    </source>
</evidence>
<evidence type="ECO:0000256" key="2">
    <source>
        <dbReference type="ARBA" id="ARBA00004633"/>
    </source>
</evidence>
<evidence type="ECO:0000256" key="4">
    <source>
        <dbReference type="ARBA" id="ARBA00017653"/>
    </source>
</evidence>
<comment type="subcellular location">
    <subcellularLocation>
        <location evidence="1">Cytoplasm</location>
    </subcellularLocation>
    <subcellularLocation>
        <location evidence="2">Late endosome membrane</location>
        <topology evidence="2">Peripheral membrane protein</topology>
    </subcellularLocation>
</comment>
<reference evidence="16" key="1">
    <citation type="submission" date="2022-03" db="EMBL/GenBank/DDBJ databases">
        <authorList>
            <person name="Martin H S."/>
        </authorList>
    </citation>
    <scope>NUCLEOTIDE SEQUENCE</scope>
</reference>
<dbReference type="InterPro" id="IPR023341">
    <property type="entry name" value="MABP"/>
</dbReference>
<evidence type="ECO:0000256" key="6">
    <source>
        <dbReference type="ARBA" id="ARBA00022490"/>
    </source>
</evidence>
<evidence type="ECO:0000256" key="1">
    <source>
        <dbReference type="ARBA" id="ARBA00004496"/>
    </source>
</evidence>
<comment type="similarity">
    <text evidence="3">Belongs to the MVB12 family.</text>
</comment>
<dbReference type="InterPro" id="IPR018798">
    <property type="entry name" value="MVB12A/B"/>
</dbReference>